<evidence type="ECO:0000256" key="4">
    <source>
        <dbReference type="ARBA" id="ARBA00022837"/>
    </source>
</evidence>
<keyword evidence="13" id="KW-1185">Reference proteome</keyword>
<dbReference type="InterPro" id="IPR005323">
    <property type="entry name" value="CBM41_pullulanase"/>
</dbReference>
<feature type="domain" description="SLH" evidence="11">
    <location>
        <begin position="2474"/>
        <end position="2529"/>
    </location>
</feature>
<dbReference type="InterPro" id="IPR008964">
    <property type="entry name" value="Invasin/intimin_cell_adhesion"/>
</dbReference>
<dbReference type="SUPFAM" id="SSF51445">
    <property type="entry name" value="(Trans)glycosidases"/>
    <property type="match status" value="2"/>
</dbReference>
<dbReference type="PROSITE" id="PS51272">
    <property type="entry name" value="SLH"/>
    <property type="match status" value="3"/>
</dbReference>
<keyword evidence="5" id="KW-0326">Glycosidase</keyword>
<dbReference type="Gene3D" id="2.60.40.1180">
    <property type="entry name" value="Golgi alpha-mannosidase II"/>
    <property type="match status" value="2"/>
</dbReference>
<dbReference type="Gene3D" id="2.60.40.1080">
    <property type="match status" value="1"/>
</dbReference>
<dbReference type="GO" id="GO:0005975">
    <property type="term" value="P:carbohydrate metabolic process"/>
    <property type="evidence" value="ECO:0007669"/>
    <property type="project" value="InterPro"/>
</dbReference>
<dbReference type="InterPro" id="IPR013784">
    <property type="entry name" value="Carb-bd-like_fold"/>
</dbReference>
<evidence type="ECO:0000256" key="6">
    <source>
        <dbReference type="ARBA" id="ARBA00023965"/>
    </source>
</evidence>
<sequence>MKLASWSKKMFAISMIVVLVCSYFSFPSSTVQAAATRAVLVGSLQSELSTETNQTGDWNPDTTVTEMTYMNNGTYMFTGTLPAGTYEYKVALNGTWDESYGYSSYTNPQGVNKDGNIVLTLAAETAVTFYYNDITKKIADSTYYTPLAQDKLPRLTGSLQTELGDAKDHSAADARTLLTDTNFDSVYEHTANLPKGDYTYQIFVPEASAEGDKYYPAAEQSLDLPADLPVTFRYNAQTHDVSAKFTAPANPGTVTPVPEGSMRIHYNRPAGDYADQGLWLWDDVAAASSGWPSGATAFPEGQQDSYGAYVDIPLKAGAKKISFLVVNRTNETKDSGDKTFLINTPQTNEIWIKQGSNEVTPYEPVTLPANTVRIHYSRADHKQSDFGLWTWEDVAQAPSKWPTDAVMFPAENTDRFGAYVDIPLKENARKLGFLVVNPSNEAKDGGDKAFSLLDRYNQLWIKEGDNTVYVSPFGEQPIGLVSAEVLSTSKLLLGFTLTDGLDAAALKSSITVKDKDGAAIAVSAVRITGTSSIEVDTAAFDLEKTPLSVTYSGKTVSASSGWRMLDEMYNYTGDDLGATYHAADKSATLKLWAPVASSVTVNVYSKTDASKQVGHVSLTRGEQGVWSTELTPADITGVSGEKDVRGYYYQYEVTNHGVTKPVLDPYAKSMAVFTVDSTGAAGPDGDTVGKAAIVDLSKTNPAEVHPADIEGYEKREDAVIYEVHIRDFTSDVSIESSLNGERWGSYDAFATKLDYIKSMGVTHIQLLPVMAWYYGDETKMGERETGYSAQNNEYNWGYDPHSYFSPDGAYSENPADPEARIKELKGLIDAVHEAGMGVILDVVYTHMAKKDFLDDIVPNYYAFQDAGGNFIGGFGNNLATNHKMAEKLMIDSVKYWFSEYKIDGMRWDMMGDATQDAVQAAYDAARAINPQALFIGEGWVTFGGAASDPSLAGQGADQQWMDKTDSVGVFSDEFRNELKSGYGSEGEPRFITGGARSIATILNNIKAQPSNIPADDPGDVVPYIEAHDNLTLHDVIAQSIKKDPAVPANELEIQQRIRLGNTLELTSQGTAFMQAGQEYGRTKQWLGTGVPEQKYTEMKDANGQSFGYFIHDSYDSSDAVNMFDWSKATDAVKYPVQNTTKDYTAGLIQLRKSSDAFRLGDKSLVDSNVTLIQAPEMKATDLVIGYKNKATDGTGIYYVFVNADDEARTLSLPEDLTKGKVLADDDQAGVTAIPAGEQSGFTLTGTSIQLQPLTAVIIRMDAAAAVFTSVETDSAAYSLQVGTSHQTAAYAKYDDGSKRNITQTAVYTSDKPEVASVSAQGVVTGVKAGTAHITVTYGGKSSVITVKVVTEAVDTKRYVEFTYVRADKDYTDWNIWVWNTGAKNDQIDFTTFKDGKASVLIEVAPNATSVGFVLRKGTDWNTGKQDYPDDRVIPLTAGESYTKVIVTSMVKELDIKPFISGPVMKDGTITFMYRDDALFRSGNQQDIEAVAVKVNGSEYPMTYDAVNEWFSYELTGAEAGTYKYTFLVTKDGVTEELADPKNTVGGESSVIYHKPEVKITAAAAPQAVSPNENAVITITAASAEEVSYKDGYMDLTALGGPAKVQIDTSLMKQTVAVKDTVAAGIKTIPLTLVDEYGNTHKGSATLEVKARTYSGDKLDFDWDEARIYFALTDRFADGDPTNNENVDKSHLEAYHGGDFRGMIDHLDYLKELGINTLWITPVVDNIDFNKGVGFGGIQYGYHGYWAKDFTQLDEHLGDMDTFKELIEKAHDRGIKIMVDVVLNHAGYGLKASDNEEGVTAEDKARFDGMLRTDGVSSDTDPVKGELAGLPDFKTEDPAVRQQIIDWQTGWLDNARTDRGDTIDYFRVDTVKHVESTTWKAFKNALTAIDPEFKLVGEYFGGTIDSDGGNLQSGQMDSLLDFGFKGAAKNFTDGKISEVDAYLQDREAKLDNTKTMAQFLSSHDENGFLSDYVGGDKSKLMIAAALQITAKGQPVIYYGEELGRSGSNAGDMSQGQFSENRSDMPWDQLTAEQELHDHYQKLLNIRAKYSKVYSKGTRTTLAGSDELGYLAFNKQYGNENVVTVINTKAEAAAVSIPVPFAAGAKVTDEYSGKTYTVTSDRKVAFELPGRADGGTVILAAALQSVPGSDPSAGTPVIPAPTAQNTHTISADSLKNAKDGKVTLEIPSAATSVLLPVQAAAALGTNALELQMGGLSVTLPNPVLLRLQKSLSGADAEGAQIQFSVSPLQDSAASALVNGLSDAYTQVSAASKIFDFSLSVVKKDGTSTQAGPFAAPVELTFTTSGSADKDLTGVFYVGENNSLEYVRSAFNGDRITAQVTHFSKYAALELNKSFTDVPASHWASQAVKSLSAKQIVTGVSASAFNPGANVTRAEFTALLIRALGIETAGQTTFSDVQADAWYAPYVAAAVSQGIVSGRSSALFAPNAAISREEMAAMVIRALEVKQGQKVSQSSSSAGFADAASISPWAVVYVNTAAGLGLVQGREASQFAPKANMTRAESAQVIYKLLAK</sequence>
<dbReference type="SUPFAM" id="SSF81296">
    <property type="entry name" value="E set domains"/>
    <property type="match status" value="1"/>
</dbReference>
<dbReference type="OrthoDB" id="9761875at2"/>
<dbReference type="NCBIfam" id="TIGR02102">
    <property type="entry name" value="pullulan_Gpos"/>
    <property type="match status" value="1"/>
</dbReference>
<dbReference type="SMART" id="SM00635">
    <property type="entry name" value="BID_2"/>
    <property type="match status" value="1"/>
</dbReference>
<dbReference type="Pfam" id="PF03714">
    <property type="entry name" value="PUD"/>
    <property type="match status" value="3"/>
</dbReference>
<evidence type="ECO:0000313" key="13">
    <source>
        <dbReference type="Proteomes" id="UP000199050"/>
    </source>
</evidence>
<dbReference type="SUPFAM" id="SSF49452">
    <property type="entry name" value="Starch-binding domain-like"/>
    <property type="match status" value="3"/>
</dbReference>
<dbReference type="Pfam" id="PF00395">
    <property type="entry name" value="SLH"/>
    <property type="match status" value="3"/>
</dbReference>
<dbReference type="InterPro" id="IPR011838">
    <property type="entry name" value="Pullulan_Gpos"/>
</dbReference>
<dbReference type="InterPro" id="IPR054409">
    <property type="entry name" value="X25_BaPul-like"/>
</dbReference>
<dbReference type="Pfam" id="PF02922">
    <property type="entry name" value="CBM_48"/>
    <property type="match status" value="1"/>
</dbReference>
<evidence type="ECO:0000256" key="3">
    <source>
        <dbReference type="ARBA" id="ARBA00022801"/>
    </source>
</evidence>
<protein>
    <recommendedName>
        <fullName evidence="7">pullulanase</fullName>
        <ecNumber evidence="7">3.2.1.41</ecNumber>
    </recommendedName>
    <alternativeName>
        <fullName evidence="8">Alpha-dextrin endo-1,6-alpha-glucosidase</fullName>
    </alternativeName>
    <alternativeName>
        <fullName evidence="9">Pullulan 6-glucanohydrolase</fullName>
    </alternativeName>
</protein>
<dbReference type="InterPro" id="IPR004193">
    <property type="entry name" value="Glyco_hydro_13_N"/>
</dbReference>
<dbReference type="PANTHER" id="PTHR43002">
    <property type="entry name" value="GLYCOGEN DEBRANCHING ENZYME"/>
    <property type="match status" value="1"/>
</dbReference>
<dbReference type="InterPro" id="IPR001119">
    <property type="entry name" value="SLH_dom"/>
</dbReference>
<dbReference type="InterPro" id="IPR054604">
    <property type="entry name" value="SbsC_Big-like"/>
</dbReference>
<dbReference type="InterPro" id="IPR003343">
    <property type="entry name" value="Big_2"/>
</dbReference>
<dbReference type="Pfam" id="PF22359">
    <property type="entry name" value="Big-like"/>
    <property type="match status" value="1"/>
</dbReference>
<dbReference type="InterPro" id="IPR040806">
    <property type="entry name" value="SpuA_C"/>
</dbReference>
<keyword evidence="2 10" id="KW-0732">Signal</keyword>
<evidence type="ECO:0000256" key="2">
    <source>
        <dbReference type="ARBA" id="ARBA00022729"/>
    </source>
</evidence>
<dbReference type="CDD" id="cd12962">
    <property type="entry name" value="X25_BaPul_like"/>
    <property type="match status" value="1"/>
</dbReference>
<dbReference type="InterPro" id="IPR014755">
    <property type="entry name" value="Cu-Rt/internalin_Ig-like"/>
</dbReference>
<evidence type="ECO:0000256" key="1">
    <source>
        <dbReference type="ARBA" id="ARBA00008061"/>
    </source>
</evidence>
<dbReference type="Proteomes" id="UP000199050">
    <property type="component" value="Unassembled WGS sequence"/>
</dbReference>
<organism evidence="12 13">
    <name type="scientific">Paenibacillus typhae</name>
    <dbReference type="NCBI Taxonomy" id="1174501"/>
    <lineage>
        <taxon>Bacteria</taxon>
        <taxon>Bacillati</taxon>
        <taxon>Bacillota</taxon>
        <taxon>Bacilli</taxon>
        <taxon>Bacillales</taxon>
        <taxon>Paenibacillaceae</taxon>
        <taxon>Paenibacillus</taxon>
    </lineage>
</organism>
<dbReference type="Gene3D" id="2.60.40.1110">
    <property type="match status" value="3"/>
</dbReference>
<dbReference type="Pfam" id="PF22058">
    <property type="entry name" value="X25_BaPul_like"/>
    <property type="match status" value="2"/>
</dbReference>
<evidence type="ECO:0000256" key="9">
    <source>
        <dbReference type="ARBA" id="ARBA00031076"/>
    </source>
</evidence>
<accession>A0A1G8MGM1</accession>
<dbReference type="Pfam" id="PF18033">
    <property type="entry name" value="SpuA_C"/>
    <property type="match status" value="1"/>
</dbReference>
<dbReference type="STRING" id="1174501.SAMN05216192_107100"/>
<comment type="similarity">
    <text evidence="1">Belongs to the glycosyl hydrolase 13 family.</text>
</comment>
<comment type="catalytic activity">
    <reaction evidence="6">
        <text>Hydrolysis of (1-&gt;6)-alpha-D-glucosidic linkages in pullulan, amylopectin and glycogen, and in the alpha- and beta-limit dextrins of amylopectin and glycogen.</text>
        <dbReference type="EC" id="3.2.1.41"/>
    </reaction>
</comment>
<evidence type="ECO:0000313" key="12">
    <source>
        <dbReference type="EMBL" id="SDI67022.1"/>
    </source>
</evidence>
<dbReference type="SMART" id="SM00642">
    <property type="entry name" value="Aamy"/>
    <property type="match status" value="1"/>
</dbReference>
<evidence type="ECO:0000256" key="8">
    <source>
        <dbReference type="ARBA" id="ARBA00029618"/>
    </source>
</evidence>
<name>A0A1G8MGM1_9BACL</name>
<dbReference type="CDD" id="cd10315">
    <property type="entry name" value="CBM41_pullulanase"/>
    <property type="match status" value="3"/>
</dbReference>
<evidence type="ECO:0000256" key="5">
    <source>
        <dbReference type="ARBA" id="ARBA00023295"/>
    </source>
</evidence>
<dbReference type="SUPFAM" id="SSF49373">
    <property type="entry name" value="Invasin/intimin cell-adhesion fragments"/>
    <property type="match status" value="1"/>
</dbReference>
<gene>
    <name evidence="12" type="ORF">SAMN05216192_107100</name>
</gene>
<feature type="domain" description="SLH" evidence="11">
    <location>
        <begin position="2348"/>
        <end position="2406"/>
    </location>
</feature>
<dbReference type="Gene3D" id="2.60.40.10">
    <property type="entry name" value="Immunoglobulins"/>
    <property type="match status" value="4"/>
</dbReference>
<dbReference type="RefSeq" id="WP_090713749.1">
    <property type="nucleotide sequence ID" value="NZ_CBCSKY010000012.1"/>
</dbReference>
<evidence type="ECO:0000259" key="11">
    <source>
        <dbReference type="PROSITE" id="PS51272"/>
    </source>
</evidence>
<reference evidence="13" key="1">
    <citation type="submission" date="2016-10" db="EMBL/GenBank/DDBJ databases">
        <authorList>
            <person name="Varghese N."/>
            <person name="Submissions S."/>
        </authorList>
    </citation>
    <scope>NUCLEOTIDE SEQUENCE [LARGE SCALE GENOMIC DNA]</scope>
    <source>
        <strain evidence="13">CGMCC 1.11012</strain>
    </source>
</reference>
<dbReference type="CDD" id="cd11341">
    <property type="entry name" value="AmyAc_Pullulanase_LD-like"/>
    <property type="match status" value="1"/>
</dbReference>
<evidence type="ECO:0000256" key="10">
    <source>
        <dbReference type="SAM" id="SignalP"/>
    </source>
</evidence>
<dbReference type="Gene3D" id="2.60.40.1220">
    <property type="match status" value="1"/>
</dbReference>
<dbReference type="InterPro" id="IPR014756">
    <property type="entry name" value="Ig_E-set"/>
</dbReference>
<feature type="signal peptide" evidence="10">
    <location>
        <begin position="1"/>
        <end position="33"/>
    </location>
</feature>
<keyword evidence="4" id="KW-0106">Calcium</keyword>
<evidence type="ECO:0000256" key="7">
    <source>
        <dbReference type="ARBA" id="ARBA00024062"/>
    </source>
</evidence>
<dbReference type="InterPro" id="IPR013783">
    <property type="entry name" value="Ig-like_fold"/>
</dbReference>
<dbReference type="InterPro" id="IPR017853">
    <property type="entry name" value="GH"/>
</dbReference>
<keyword evidence="3" id="KW-0378">Hydrolase</keyword>
<proteinExistence type="inferred from homology"/>
<dbReference type="CDD" id="cd02860">
    <property type="entry name" value="E_set_Pullulanase"/>
    <property type="match status" value="1"/>
</dbReference>
<dbReference type="GO" id="GO:0030246">
    <property type="term" value="F:carbohydrate binding"/>
    <property type="evidence" value="ECO:0007669"/>
    <property type="project" value="InterPro"/>
</dbReference>
<dbReference type="GO" id="GO:0051060">
    <property type="term" value="F:pullulanase activity"/>
    <property type="evidence" value="ECO:0007669"/>
    <property type="project" value="UniProtKB-EC"/>
</dbReference>
<dbReference type="InterPro" id="IPR013780">
    <property type="entry name" value="Glyco_hydro_b"/>
</dbReference>
<dbReference type="EMBL" id="FNDX01000007">
    <property type="protein sequence ID" value="SDI67022.1"/>
    <property type="molecule type" value="Genomic_DNA"/>
</dbReference>
<feature type="domain" description="SLH" evidence="11">
    <location>
        <begin position="2407"/>
        <end position="2470"/>
    </location>
</feature>
<feature type="chain" id="PRO_5011775805" description="pullulanase" evidence="10">
    <location>
        <begin position="34"/>
        <end position="2529"/>
    </location>
</feature>
<dbReference type="SUPFAM" id="SSF51011">
    <property type="entry name" value="Glycosyl hydrolase domain"/>
    <property type="match status" value="1"/>
</dbReference>
<dbReference type="InterPro" id="IPR006047">
    <property type="entry name" value="GH13_cat_dom"/>
</dbReference>
<dbReference type="Gene3D" id="3.20.20.80">
    <property type="entry name" value="Glycosidases"/>
    <property type="match status" value="2"/>
</dbReference>
<dbReference type="Pfam" id="PF00128">
    <property type="entry name" value="Alpha-amylase"/>
    <property type="match status" value="2"/>
</dbReference>
<dbReference type="EC" id="3.2.1.41" evidence="7"/>